<dbReference type="EMBL" id="JAUYVH010000017">
    <property type="protein sequence ID" value="MDQ9172161.1"/>
    <property type="molecule type" value="Genomic_DNA"/>
</dbReference>
<keyword evidence="3" id="KW-1185">Reference proteome</keyword>
<sequence>MKLFHRSRVVAALIALFSLLFAQLAVAAYACPAQEISKAFEAAGMAQSMQSMAEMQDCSEMDLEQPNLCQALVQAGDQSLDKPSVPDIASFSPELTAVLLYRIAQSQSPLLPRITSSSLANSMAPPIAIRHCCFRI</sequence>
<feature type="signal peptide" evidence="1">
    <location>
        <begin position="1"/>
        <end position="27"/>
    </location>
</feature>
<gene>
    <name evidence="2" type="ORF">Q8A64_17245</name>
</gene>
<protein>
    <submittedName>
        <fullName evidence="2">Uncharacterized protein</fullName>
    </submittedName>
</protein>
<organism evidence="2 3">
    <name type="scientific">Keguizhuia sedimenti</name>
    <dbReference type="NCBI Taxonomy" id="3064264"/>
    <lineage>
        <taxon>Bacteria</taxon>
        <taxon>Pseudomonadati</taxon>
        <taxon>Pseudomonadota</taxon>
        <taxon>Betaproteobacteria</taxon>
        <taxon>Burkholderiales</taxon>
        <taxon>Oxalobacteraceae</taxon>
        <taxon>Keguizhuia</taxon>
    </lineage>
</organism>
<name>A0ABU1BVX2_9BURK</name>
<dbReference type="Proteomes" id="UP001225596">
    <property type="component" value="Unassembled WGS sequence"/>
</dbReference>
<dbReference type="PROSITE" id="PS51257">
    <property type="entry name" value="PROKAR_LIPOPROTEIN"/>
    <property type="match status" value="1"/>
</dbReference>
<evidence type="ECO:0000313" key="3">
    <source>
        <dbReference type="Proteomes" id="UP001225596"/>
    </source>
</evidence>
<keyword evidence="1" id="KW-0732">Signal</keyword>
<dbReference type="RefSeq" id="WP_338438169.1">
    <property type="nucleotide sequence ID" value="NZ_JAUYVH010000017.1"/>
</dbReference>
<evidence type="ECO:0000313" key="2">
    <source>
        <dbReference type="EMBL" id="MDQ9172161.1"/>
    </source>
</evidence>
<comment type="caution">
    <text evidence="2">The sequence shown here is derived from an EMBL/GenBank/DDBJ whole genome shotgun (WGS) entry which is preliminary data.</text>
</comment>
<evidence type="ECO:0000256" key="1">
    <source>
        <dbReference type="SAM" id="SignalP"/>
    </source>
</evidence>
<feature type="chain" id="PRO_5045291278" evidence="1">
    <location>
        <begin position="28"/>
        <end position="136"/>
    </location>
</feature>
<proteinExistence type="predicted"/>
<reference evidence="2 3" key="1">
    <citation type="submission" date="2023-08" db="EMBL/GenBank/DDBJ databases">
        <title>Oxalobacteraceae gen .nov., isolated from river sludge outside the plant.</title>
        <authorList>
            <person name="Zhao S.Y."/>
        </authorList>
    </citation>
    <scope>NUCLEOTIDE SEQUENCE [LARGE SCALE GENOMIC DNA]</scope>
    <source>
        <strain evidence="2 3">R-40</strain>
    </source>
</reference>
<accession>A0ABU1BVX2</accession>